<sequence>MMNNMSRKFLFIFLLVFLFSACITSNHENEVFVPVDYTEEDAVNDEIESVRALISDYPVKALWRSLLVRNNVPLNEKAVSLFNEAQAAVIEKFDAAVKDSDYMTALRLYKSLSAAECREKIVSNHTEASLETLAYKNVPGLSSSWKKQSVQNLINGTVTVFVDKGLKIERGMGYADGVLGSGFFISEDGYIITNHHVINDLVDKKYEGFSRLYIKLAEDPDTKIPAKVVGYDSALDLALLKCEIKAPSVFTLGSSADLNAGDRVYAIGSPLGLEKTLTSGIISSTDRQLFMAGPVFQIDAAVNSGNSGGPLIDENGKVQAVVFAGVQNYQGLNFAIPVEYLRYELPFLYAGGEREHPWIGAYGKTKRLAGSGKTNEGLEVFYVLPGGSASRSGIEAGDLITGFDGKTVSSVYDFHRYLMMCQSGTVVSCNVKKADGTEKNVAVYLERRPDSPGYEFYIHDRIADSMLPLAGMKLTQVSAAKKEYIIESVVKGSAADDAGFSENDTLKLIDVQIAEDKSAAGIAVYAKLRKKGYLDVSIGFTTSLDSTYYF</sequence>
<dbReference type="Pfam" id="PF13365">
    <property type="entry name" value="Trypsin_2"/>
    <property type="match status" value="1"/>
</dbReference>
<dbReference type="PROSITE" id="PS51257">
    <property type="entry name" value="PROKAR_LIPOPROTEIN"/>
    <property type="match status" value="1"/>
</dbReference>
<dbReference type="GO" id="GO:0004252">
    <property type="term" value="F:serine-type endopeptidase activity"/>
    <property type="evidence" value="ECO:0007669"/>
    <property type="project" value="InterPro"/>
</dbReference>
<protein>
    <submittedName>
        <fullName evidence="6">S1-C subfamily serine protease</fullName>
    </submittedName>
</protein>
<dbReference type="PRINTS" id="PR00834">
    <property type="entry name" value="PROTEASES2C"/>
</dbReference>
<keyword evidence="4" id="KW-0732">Signal</keyword>
<dbReference type="PANTHER" id="PTHR43343:SF3">
    <property type="entry name" value="PROTEASE DO-LIKE 8, CHLOROPLASTIC"/>
    <property type="match status" value="1"/>
</dbReference>
<evidence type="ECO:0000256" key="2">
    <source>
        <dbReference type="ARBA" id="ARBA00022670"/>
    </source>
</evidence>
<dbReference type="InterPro" id="IPR043504">
    <property type="entry name" value="Peptidase_S1_PA_chymotrypsin"/>
</dbReference>
<dbReference type="InterPro" id="IPR051201">
    <property type="entry name" value="Chloro_Bact_Ser_Proteases"/>
</dbReference>
<feature type="chain" id="PRO_5032715701" evidence="4">
    <location>
        <begin position="29"/>
        <end position="550"/>
    </location>
</feature>
<dbReference type="Gene3D" id="2.40.10.10">
    <property type="entry name" value="Trypsin-like serine proteases"/>
    <property type="match status" value="2"/>
</dbReference>
<dbReference type="Gene3D" id="2.30.42.10">
    <property type="match status" value="1"/>
</dbReference>
<dbReference type="InterPro" id="IPR001940">
    <property type="entry name" value="Peptidase_S1C"/>
</dbReference>
<dbReference type="Proteomes" id="UP000578697">
    <property type="component" value="Unassembled WGS sequence"/>
</dbReference>
<accession>A0A840SEL8</accession>
<evidence type="ECO:0000256" key="1">
    <source>
        <dbReference type="ARBA" id="ARBA00010541"/>
    </source>
</evidence>
<dbReference type="PANTHER" id="PTHR43343">
    <property type="entry name" value="PEPTIDASE S12"/>
    <property type="match status" value="1"/>
</dbReference>
<proteinExistence type="inferred from homology"/>
<dbReference type="AlphaFoldDB" id="A0A840SEL8"/>
<keyword evidence="3" id="KW-0378">Hydrolase</keyword>
<evidence type="ECO:0000259" key="5">
    <source>
        <dbReference type="SMART" id="SM00228"/>
    </source>
</evidence>
<dbReference type="RefSeq" id="WP_246428833.1">
    <property type="nucleotide sequence ID" value="NZ_JACHFR010000001.1"/>
</dbReference>
<keyword evidence="7" id="KW-1185">Reference proteome</keyword>
<name>A0A840SEL8_9SPIR</name>
<evidence type="ECO:0000256" key="4">
    <source>
        <dbReference type="SAM" id="SignalP"/>
    </source>
</evidence>
<gene>
    <name evidence="6" type="ORF">HNP77_000246</name>
</gene>
<dbReference type="SUPFAM" id="SSF50494">
    <property type="entry name" value="Trypsin-like serine proteases"/>
    <property type="match status" value="1"/>
</dbReference>
<dbReference type="SMART" id="SM00228">
    <property type="entry name" value="PDZ"/>
    <property type="match status" value="1"/>
</dbReference>
<comment type="caution">
    <text evidence="6">The sequence shown here is derived from an EMBL/GenBank/DDBJ whole genome shotgun (WGS) entry which is preliminary data.</text>
</comment>
<evidence type="ECO:0000313" key="6">
    <source>
        <dbReference type="EMBL" id="MBB5217902.1"/>
    </source>
</evidence>
<evidence type="ECO:0000313" key="7">
    <source>
        <dbReference type="Proteomes" id="UP000578697"/>
    </source>
</evidence>
<dbReference type="Pfam" id="PF13180">
    <property type="entry name" value="PDZ_2"/>
    <property type="match status" value="1"/>
</dbReference>
<dbReference type="InterPro" id="IPR009003">
    <property type="entry name" value="Peptidase_S1_PA"/>
</dbReference>
<dbReference type="InterPro" id="IPR036034">
    <property type="entry name" value="PDZ_sf"/>
</dbReference>
<dbReference type="GO" id="GO:0006508">
    <property type="term" value="P:proteolysis"/>
    <property type="evidence" value="ECO:0007669"/>
    <property type="project" value="UniProtKB-KW"/>
</dbReference>
<feature type="signal peptide" evidence="4">
    <location>
        <begin position="1"/>
        <end position="28"/>
    </location>
</feature>
<evidence type="ECO:0000256" key="3">
    <source>
        <dbReference type="ARBA" id="ARBA00022801"/>
    </source>
</evidence>
<dbReference type="EMBL" id="JACHFR010000001">
    <property type="protein sequence ID" value="MBB5217902.1"/>
    <property type="molecule type" value="Genomic_DNA"/>
</dbReference>
<feature type="domain" description="PDZ" evidence="5">
    <location>
        <begin position="357"/>
        <end position="435"/>
    </location>
</feature>
<organism evidence="6 7">
    <name type="scientific">Treponema rectale</name>
    <dbReference type="NCBI Taxonomy" id="744512"/>
    <lineage>
        <taxon>Bacteria</taxon>
        <taxon>Pseudomonadati</taxon>
        <taxon>Spirochaetota</taxon>
        <taxon>Spirochaetia</taxon>
        <taxon>Spirochaetales</taxon>
        <taxon>Treponemataceae</taxon>
        <taxon>Treponema</taxon>
    </lineage>
</organism>
<dbReference type="InterPro" id="IPR001478">
    <property type="entry name" value="PDZ"/>
</dbReference>
<comment type="similarity">
    <text evidence="1">Belongs to the peptidase S1C family.</text>
</comment>
<keyword evidence="2 6" id="KW-0645">Protease</keyword>
<reference evidence="6 7" key="1">
    <citation type="submission" date="2020-08" db="EMBL/GenBank/DDBJ databases">
        <title>Genomic Encyclopedia of Type Strains, Phase IV (KMG-IV): sequencing the most valuable type-strain genomes for metagenomic binning, comparative biology and taxonomic classification.</title>
        <authorList>
            <person name="Goeker M."/>
        </authorList>
    </citation>
    <scope>NUCLEOTIDE SEQUENCE [LARGE SCALE GENOMIC DNA]</scope>
    <source>
        <strain evidence="6 7">DSM 103679</strain>
    </source>
</reference>
<dbReference type="SUPFAM" id="SSF50156">
    <property type="entry name" value="PDZ domain-like"/>
    <property type="match status" value="1"/>
</dbReference>